<keyword evidence="2" id="KW-0238">DNA-binding</keyword>
<dbReference type="InterPro" id="IPR000792">
    <property type="entry name" value="Tscrpt_reg_LuxR_C"/>
</dbReference>
<evidence type="ECO:0000256" key="3">
    <source>
        <dbReference type="ARBA" id="ARBA00023163"/>
    </source>
</evidence>
<evidence type="ECO:0000313" key="5">
    <source>
        <dbReference type="EMBL" id="MFC5353508.1"/>
    </source>
</evidence>
<dbReference type="SMART" id="SM00421">
    <property type="entry name" value="HTH_LUXR"/>
    <property type="match status" value="2"/>
</dbReference>
<dbReference type="InterPro" id="IPR016032">
    <property type="entry name" value="Sig_transdc_resp-reg_C-effctor"/>
</dbReference>
<dbReference type="PANTHER" id="PTHR44688">
    <property type="entry name" value="DNA-BINDING TRANSCRIPTIONAL ACTIVATOR DEVR_DOSR"/>
    <property type="match status" value="1"/>
</dbReference>
<sequence>MSTLQSNWSASDVFSPREHEIAQFAARGLTNKEISKRTGITPGTVGHTLRAALLKVGLNRRTQLVQMFPPLEKPEFVTLIPKRERDVMEFVAKGDCNKEIASKLVISEATVKVHLKYVFARIGVRNRTEAAVWWRAHAHGQVKGA</sequence>
<evidence type="ECO:0000256" key="1">
    <source>
        <dbReference type="ARBA" id="ARBA00023015"/>
    </source>
</evidence>
<organism evidence="5 6">
    <name type="scientific">Azospirillum himalayense</name>
    <dbReference type="NCBI Taxonomy" id="654847"/>
    <lineage>
        <taxon>Bacteria</taxon>
        <taxon>Pseudomonadati</taxon>
        <taxon>Pseudomonadota</taxon>
        <taxon>Alphaproteobacteria</taxon>
        <taxon>Rhodospirillales</taxon>
        <taxon>Azospirillaceae</taxon>
        <taxon>Azospirillum</taxon>
    </lineage>
</organism>
<dbReference type="PANTHER" id="PTHR44688:SF16">
    <property type="entry name" value="DNA-BINDING TRANSCRIPTIONAL ACTIVATOR DEVR_DOSR"/>
    <property type="match status" value="1"/>
</dbReference>
<gene>
    <name evidence="5" type="ORF">ACFPMG_00685</name>
</gene>
<evidence type="ECO:0000259" key="4">
    <source>
        <dbReference type="PROSITE" id="PS50043"/>
    </source>
</evidence>
<name>A0ABW0FZD6_9PROT</name>
<dbReference type="CDD" id="cd06170">
    <property type="entry name" value="LuxR_C_like"/>
    <property type="match status" value="2"/>
</dbReference>
<protein>
    <submittedName>
        <fullName evidence="5">LuxR C-terminal-related transcriptional regulator</fullName>
    </submittedName>
</protein>
<dbReference type="RefSeq" id="WP_376993335.1">
    <property type="nucleotide sequence ID" value="NZ_JBHSLC010000002.1"/>
</dbReference>
<keyword evidence="1" id="KW-0805">Transcription regulation</keyword>
<dbReference type="SUPFAM" id="SSF46894">
    <property type="entry name" value="C-terminal effector domain of the bipartite response regulators"/>
    <property type="match status" value="2"/>
</dbReference>
<keyword evidence="6" id="KW-1185">Reference proteome</keyword>
<dbReference type="PROSITE" id="PS50043">
    <property type="entry name" value="HTH_LUXR_2"/>
    <property type="match status" value="2"/>
</dbReference>
<comment type="caution">
    <text evidence="5">The sequence shown here is derived from an EMBL/GenBank/DDBJ whole genome shotgun (WGS) entry which is preliminary data.</text>
</comment>
<dbReference type="EMBL" id="JBHSLC010000002">
    <property type="protein sequence ID" value="MFC5353508.1"/>
    <property type="molecule type" value="Genomic_DNA"/>
</dbReference>
<evidence type="ECO:0000256" key="2">
    <source>
        <dbReference type="ARBA" id="ARBA00023125"/>
    </source>
</evidence>
<proteinExistence type="predicted"/>
<dbReference type="Pfam" id="PF00196">
    <property type="entry name" value="GerE"/>
    <property type="match status" value="2"/>
</dbReference>
<feature type="domain" description="HTH luxR-type" evidence="4">
    <location>
        <begin position="7"/>
        <end position="72"/>
    </location>
</feature>
<dbReference type="Proteomes" id="UP001596166">
    <property type="component" value="Unassembled WGS sequence"/>
</dbReference>
<evidence type="ECO:0000313" key="6">
    <source>
        <dbReference type="Proteomes" id="UP001596166"/>
    </source>
</evidence>
<accession>A0ABW0FZD6</accession>
<reference evidence="6" key="1">
    <citation type="journal article" date="2019" name="Int. J. Syst. Evol. Microbiol.">
        <title>The Global Catalogue of Microorganisms (GCM) 10K type strain sequencing project: providing services to taxonomists for standard genome sequencing and annotation.</title>
        <authorList>
            <consortium name="The Broad Institute Genomics Platform"/>
            <consortium name="The Broad Institute Genome Sequencing Center for Infectious Disease"/>
            <person name="Wu L."/>
            <person name="Ma J."/>
        </authorList>
    </citation>
    <scope>NUCLEOTIDE SEQUENCE [LARGE SCALE GENOMIC DNA]</scope>
    <source>
        <strain evidence="6">CCUG 58760</strain>
    </source>
</reference>
<dbReference type="PRINTS" id="PR00038">
    <property type="entry name" value="HTHLUXR"/>
</dbReference>
<dbReference type="Gene3D" id="1.10.10.10">
    <property type="entry name" value="Winged helix-like DNA-binding domain superfamily/Winged helix DNA-binding domain"/>
    <property type="match status" value="2"/>
</dbReference>
<feature type="domain" description="HTH luxR-type" evidence="4">
    <location>
        <begin position="70"/>
        <end position="138"/>
    </location>
</feature>
<dbReference type="InterPro" id="IPR036388">
    <property type="entry name" value="WH-like_DNA-bd_sf"/>
</dbReference>
<keyword evidence="3" id="KW-0804">Transcription</keyword>